<reference evidence="2 3" key="1">
    <citation type="submission" date="2016-09" db="EMBL/GenBank/DDBJ databases">
        <title>Rhizobium oryziradicis sp. nov., isolated from the root of rice.</title>
        <authorList>
            <person name="Zhao J."/>
            <person name="Zhang X."/>
        </authorList>
    </citation>
    <scope>NUCLEOTIDE SEQUENCE [LARGE SCALE GENOMIC DNA]</scope>
    <source>
        <strain evidence="2 3">14971</strain>
    </source>
</reference>
<sequence>MIFKLFLSGRVVLPVALLVSSFGPAFALDMGEARHLLQRTGFGASPGEMVAVAPLTREEAVDRLLVGLDRPDLPVPPPFVALPRPNYWAKGWEDQDMVLQRVAERDQMQVAWIGHMITTQTPFAERMALFWHGHFVSRFDPGRVSAPFFDQVALFRREGHGNFRTLLADVLRDPMMLTSLDNVRNTKSHPNENLARELMELFTLGIGHYDQRDVTEVARALAGHGVDFDGGWTYRYSPEEADDGEKHVLGQVIAARSGDNTDRLVDILLAQPQTAELIAAKFYAAFVSIRPSPEASERLAVVLRDHDYDLKPFLRALLLSPEFWSPDHRGDLVKSPIDLVVGFCRTFGLMPDDAAVLVGYLDRLGQAPFMAPSVAGWREGKAWLNMKTLAYRQTVLSRLWDGIEVADRKPKPDDLAVRFSAQFITTPTRFKVKVNGVEVGTVDQTIGLNLQNQRRKSETAELKPMWETAIIPAEGLPLPVRSVEVIHASGDPDSQLFVNWVEVDGRRYPPQLGRWSPANATCADAPKGMFYCDVGLAFDIVPFDPRQAVIDDLRADHNSHIEYTTARLALPALPHPRQSLEESLALLSVMAADGVESRETVASQWLLGRELTDRGGADRASGSNDGQRPASAQPVSMPMQPAVGAAADEGGAVLADRIRTMTLDPQYNLK</sequence>
<dbReference type="STRING" id="887144.BJF91_21080"/>
<dbReference type="Proteomes" id="UP000185598">
    <property type="component" value="Unassembled WGS sequence"/>
</dbReference>
<protein>
    <recommendedName>
        <fullName evidence="4">DUF1800 domain-containing protein</fullName>
    </recommendedName>
</protein>
<gene>
    <name evidence="2" type="ORF">BJF91_21080</name>
</gene>
<keyword evidence="3" id="KW-1185">Reference proteome</keyword>
<evidence type="ECO:0000313" key="3">
    <source>
        <dbReference type="Proteomes" id="UP000185598"/>
    </source>
</evidence>
<evidence type="ECO:0000313" key="2">
    <source>
        <dbReference type="EMBL" id="OLP49525.1"/>
    </source>
</evidence>
<dbReference type="AlphaFoldDB" id="A0A1Q9A4M7"/>
<proteinExistence type="predicted"/>
<comment type="caution">
    <text evidence="2">The sequence shown here is derived from an EMBL/GenBank/DDBJ whole genome shotgun (WGS) entry which is preliminary data.</text>
</comment>
<organism evidence="2 3">
    <name type="scientific">Allorhizobium taibaishanense</name>
    <dbReference type="NCBI Taxonomy" id="887144"/>
    <lineage>
        <taxon>Bacteria</taxon>
        <taxon>Pseudomonadati</taxon>
        <taxon>Pseudomonadota</taxon>
        <taxon>Alphaproteobacteria</taxon>
        <taxon>Hyphomicrobiales</taxon>
        <taxon>Rhizobiaceae</taxon>
        <taxon>Rhizobium/Agrobacterium group</taxon>
        <taxon>Allorhizobium</taxon>
    </lineage>
</organism>
<accession>A0A1Q9A4M7</accession>
<name>A0A1Q9A4M7_9HYPH</name>
<dbReference type="EMBL" id="MKIN01000022">
    <property type="protein sequence ID" value="OLP49525.1"/>
    <property type="molecule type" value="Genomic_DNA"/>
</dbReference>
<evidence type="ECO:0000256" key="1">
    <source>
        <dbReference type="SAM" id="MobiDB-lite"/>
    </source>
</evidence>
<feature type="region of interest" description="Disordered" evidence="1">
    <location>
        <begin position="613"/>
        <end position="644"/>
    </location>
</feature>
<evidence type="ECO:0008006" key="4">
    <source>
        <dbReference type="Google" id="ProtNLM"/>
    </source>
</evidence>
<dbReference type="InterPro" id="IPR014917">
    <property type="entry name" value="DUF1800"/>
</dbReference>
<dbReference type="Pfam" id="PF08811">
    <property type="entry name" value="DUF1800"/>
    <property type="match status" value="1"/>
</dbReference>